<evidence type="ECO:0000256" key="3">
    <source>
        <dbReference type="ARBA" id="ARBA00022475"/>
    </source>
</evidence>
<dbReference type="PANTHER" id="PTHR43227">
    <property type="entry name" value="BLL4140 PROTEIN"/>
    <property type="match status" value="1"/>
</dbReference>
<proteinExistence type="inferred from homology"/>
<dbReference type="Gene3D" id="1.10.3720.10">
    <property type="entry name" value="MetI-like"/>
    <property type="match status" value="1"/>
</dbReference>
<keyword evidence="4 7" id="KW-0812">Transmembrane</keyword>
<evidence type="ECO:0000256" key="4">
    <source>
        <dbReference type="ARBA" id="ARBA00022692"/>
    </source>
</evidence>
<dbReference type="Pfam" id="PF00528">
    <property type="entry name" value="BPD_transp_1"/>
    <property type="match status" value="1"/>
</dbReference>
<feature type="transmembrane region" description="Helical" evidence="7">
    <location>
        <begin position="271"/>
        <end position="296"/>
    </location>
</feature>
<gene>
    <name evidence="9" type="ORF">PAT3040_05982</name>
</gene>
<evidence type="ECO:0000256" key="5">
    <source>
        <dbReference type="ARBA" id="ARBA00022989"/>
    </source>
</evidence>
<keyword evidence="10" id="KW-1185">Reference proteome</keyword>
<evidence type="ECO:0000256" key="1">
    <source>
        <dbReference type="ARBA" id="ARBA00004651"/>
    </source>
</evidence>
<feature type="transmembrane region" description="Helical" evidence="7">
    <location>
        <begin position="114"/>
        <end position="135"/>
    </location>
</feature>
<dbReference type="InterPro" id="IPR000515">
    <property type="entry name" value="MetI-like"/>
</dbReference>
<protein>
    <submittedName>
        <fullName evidence="9">Sugar ABC transporter permease</fullName>
    </submittedName>
</protein>
<feature type="transmembrane region" description="Helical" evidence="7">
    <location>
        <begin position="80"/>
        <end position="102"/>
    </location>
</feature>
<dbReference type="CDD" id="cd06261">
    <property type="entry name" value="TM_PBP2"/>
    <property type="match status" value="1"/>
</dbReference>
<keyword evidence="2 7" id="KW-0813">Transport</keyword>
<feature type="transmembrane region" description="Helical" evidence="7">
    <location>
        <begin position="20"/>
        <end position="40"/>
    </location>
</feature>
<feature type="transmembrane region" description="Helical" evidence="7">
    <location>
        <begin position="210"/>
        <end position="234"/>
    </location>
</feature>
<dbReference type="GO" id="GO:0055085">
    <property type="term" value="P:transmembrane transport"/>
    <property type="evidence" value="ECO:0007669"/>
    <property type="project" value="InterPro"/>
</dbReference>
<dbReference type="PROSITE" id="PS50928">
    <property type="entry name" value="ABC_TM1"/>
    <property type="match status" value="1"/>
</dbReference>
<evidence type="ECO:0000259" key="8">
    <source>
        <dbReference type="PROSITE" id="PS50928"/>
    </source>
</evidence>
<sequence length="306" mass="35230">MSQLMKAIKDFKKNFELTLLALPSIIFIFIFCYIPLYGLVLPFKNYNYRDGFFRSPWAGFENFKFLVNSDAIIRITRNTVVMNALFIVFGTVISLILALLLFELARKYIKLYQTMLFIPFFVSWVVAAYAFRAFLDMENGFINRMLEFFGKEPIMWYSEPQYWPYILVLISIWKGAGYGAIIYYTGLMGADSEFYEASRIDGATRLQQTWYISLPLLKPLISILVILSIGKIFYGDFGLFYNVTLDSSQLYSTTDVIDTYVYRALKSLGDISMAATAGFYQSIVGFVLVLASNWVVKKVNPDNSLF</sequence>
<feature type="domain" description="ABC transmembrane type-1" evidence="8">
    <location>
        <begin position="76"/>
        <end position="292"/>
    </location>
</feature>
<keyword evidence="6 7" id="KW-0472">Membrane</keyword>
<dbReference type="GO" id="GO:0005886">
    <property type="term" value="C:plasma membrane"/>
    <property type="evidence" value="ECO:0007669"/>
    <property type="project" value="UniProtKB-SubCell"/>
</dbReference>
<name>A0A2R5F3V7_9BACL</name>
<evidence type="ECO:0000313" key="9">
    <source>
        <dbReference type="EMBL" id="GBG11193.1"/>
    </source>
</evidence>
<accession>A0A2R5F3V7</accession>
<evidence type="ECO:0000256" key="2">
    <source>
        <dbReference type="ARBA" id="ARBA00022448"/>
    </source>
</evidence>
<evidence type="ECO:0000256" key="7">
    <source>
        <dbReference type="RuleBase" id="RU363032"/>
    </source>
</evidence>
<evidence type="ECO:0000256" key="6">
    <source>
        <dbReference type="ARBA" id="ARBA00023136"/>
    </source>
</evidence>
<comment type="subcellular location">
    <subcellularLocation>
        <location evidence="1 7">Cell membrane</location>
        <topology evidence="1 7">Multi-pass membrane protein</topology>
    </subcellularLocation>
</comment>
<dbReference type="EMBL" id="BDQX01000390">
    <property type="protein sequence ID" value="GBG11193.1"/>
    <property type="molecule type" value="Genomic_DNA"/>
</dbReference>
<dbReference type="AlphaFoldDB" id="A0A2R5F3V7"/>
<keyword evidence="3" id="KW-1003">Cell membrane</keyword>
<keyword evidence="5 7" id="KW-1133">Transmembrane helix</keyword>
<dbReference type="PANTHER" id="PTHR43227:SF11">
    <property type="entry name" value="BLL4140 PROTEIN"/>
    <property type="match status" value="1"/>
</dbReference>
<organism evidence="9 10">
    <name type="scientific">Paenibacillus agaridevorans</name>
    <dbReference type="NCBI Taxonomy" id="171404"/>
    <lineage>
        <taxon>Bacteria</taxon>
        <taxon>Bacillati</taxon>
        <taxon>Bacillota</taxon>
        <taxon>Bacilli</taxon>
        <taxon>Bacillales</taxon>
        <taxon>Paenibacillaceae</taxon>
        <taxon>Paenibacillus</taxon>
    </lineage>
</organism>
<comment type="caution">
    <text evidence="9">The sequence shown here is derived from an EMBL/GenBank/DDBJ whole genome shotgun (WGS) entry which is preliminary data.</text>
</comment>
<dbReference type="InterPro" id="IPR050809">
    <property type="entry name" value="UgpAE/MalFG_permease"/>
</dbReference>
<comment type="similarity">
    <text evidence="7">Belongs to the binding-protein-dependent transport system permease family.</text>
</comment>
<reference evidence="9 10" key="1">
    <citation type="submission" date="2017-08" db="EMBL/GenBank/DDBJ databases">
        <title>Substantial Increase in Enzyme Production by Combined Drug-Resistance Mutations in Paenibacillus agaridevorans.</title>
        <authorList>
            <person name="Tanaka Y."/>
            <person name="Funane K."/>
            <person name="Hosaka T."/>
            <person name="Shiwa Y."/>
            <person name="Fujita N."/>
            <person name="Miyazaki T."/>
            <person name="Yoshikawa H."/>
            <person name="Murakami K."/>
            <person name="Kasahara K."/>
            <person name="Inaoka T."/>
            <person name="Hiraga Y."/>
            <person name="Ochi K."/>
        </authorList>
    </citation>
    <scope>NUCLEOTIDE SEQUENCE [LARGE SCALE GENOMIC DNA]</scope>
    <source>
        <strain evidence="9 10">T-3040</strain>
    </source>
</reference>
<dbReference type="InterPro" id="IPR035906">
    <property type="entry name" value="MetI-like_sf"/>
</dbReference>
<evidence type="ECO:0000313" key="10">
    <source>
        <dbReference type="Proteomes" id="UP000245202"/>
    </source>
</evidence>
<dbReference type="Proteomes" id="UP000245202">
    <property type="component" value="Unassembled WGS sequence"/>
</dbReference>
<dbReference type="RefSeq" id="WP_258235231.1">
    <property type="nucleotide sequence ID" value="NZ_BDQX01000390.1"/>
</dbReference>
<feature type="transmembrane region" description="Helical" evidence="7">
    <location>
        <begin position="162"/>
        <end position="189"/>
    </location>
</feature>
<dbReference type="SUPFAM" id="SSF161098">
    <property type="entry name" value="MetI-like"/>
    <property type="match status" value="1"/>
</dbReference>